<dbReference type="NCBIfam" id="TIGR00254">
    <property type="entry name" value="GGDEF"/>
    <property type="match status" value="1"/>
</dbReference>
<dbReference type="Pfam" id="PF08447">
    <property type="entry name" value="PAS_3"/>
    <property type="match status" value="1"/>
</dbReference>
<feature type="transmembrane region" description="Helical" evidence="2">
    <location>
        <begin position="180"/>
        <end position="200"/>
    </location>
</feature>
<dbReference type="InterPro" id="IPR035965">
    <property type="entry name" value="PAS-like_dom_sf"/>
</dbReference>
<name>A0ABT1Q343_9ACTN</name>
<dbReference type="CDD" id="cd00130">
    <property type="entry name" value="PAS"/>
    <property type="match status" value="1"/>
</dbReference>
<protein>
    <submittedName>
        <fullName evidence="6">EAL domain-containing protein</fullName>
    </submittedName>
</protein>
<dbReference type="SUPFAM" id="SSF55785">
    <property type="entry name" value="PYP-like sensor domain (PAS domain)"/>
    <property type="match status" value="1"/>
</dbReference>
<feature type="transmembrane region" description="Helical" evidence="2">
    <location>
        <begin position="281"/>
        <end position="302"/>
    </location>
</feature>
<feature type="transmembrane region" description="Helical" evidence="2">
    <location>
        <begin position="47"/>
        <end position="69"/>
    </location>
</feature>
<feature type="transmembrane region" description="Helical" evidence="2">
    <location>
        <begin position="146"/>
        <end position="168"/>
    </location>
</feature>
<dbReference type="PROSITE" id="PS50887">
    <property type="entry name" value="GGDEF"/>
    <property type="match status" value="1"/>
</dbReference>
<organism evidence="6 7">
    <name type="scientific">Streptomyces humicola</name>
    <dbReference type="NCBI Taxonomy" id="2953240"/>
    <lineage>
        <taxon>Bacteria</taxon>
        <taxon>Bacillati</taxon>
        <taxon>Actinomycetota</taxon>
        <taxon>Actinomycetes</taxon>
        <taxon>Kitasatosporales</taxon>
        <taxon>Streptomycetaceae</taxon>
        <taxon>Streptomyces</taxon>
    </lineage>
</organism>
<dbReference type="InterPro" id="IPR043128">
    <property type="entry name" value="Rev_trsase/Diguanyl_cyclase"/>
</dbReference>
<evidence type="ECO:0000259" key="5">
    <source>
        <dbReference type="PROSITE" id="PS50887"/>
    </source>
</evidence>
<evidence type="ECO:0000259" key="3">
    <source>
        <dbReference type="PROSITE" id="PS50112"/>
    </source>
</evidence>
<feature type="transmembrane region" description="Helical" evidence="2">
    <location>
        <begin position="81"/>
        <end position="101"/>
    </location>
</feature>
<dbReference type="PANTHER" id="PTHR44757">
    <property type="entry name" value="DIGUANYLATE CYCLASE DGCP"/>
    <property type="match status" value="1"/>
</dbReference>
<dbReference type="SMART" id="SM00052">
    <property type="entry name" value="EAL"/>
    <property type="match status" value="1"/>
</dbReference>
<dbReference type="PANTHER" id="PTHR44757:SF2">
    <property type="entry name" value="BIOFILM ARCHITECTURE MAINTENANCE PROTEIN MBAA"/>
    <property type="match status" value="1"/>
</dbReference>
<keyword evidence="2" id="KW-1133">Transmembrane helix</keyword>
<proteinExistence type="predicted"/>
<dbReference type="Gene3D" id="3.20.20.450">
    <property type="entry name" value="EAL domain"/>
    <property type="match status" value="1"/>
</dbReference>
<dbReference type="Proteomes" id="UP001057702">
    <property type="component" value="Unassembled WGS sequence"/>
</dbReference>
<feature type="domain" description="GGDEF" evidence="5">
    <location>
        <begin position="502"/>
        <end position="639"/>
    </location>
</feature>
<dbReference type="PROSITE" id="PS50112">
    <property type="entry name" value="PAS"/>
    <property type="match status" value="1"/>
</dbReference>
<dbReference type="PROSITE" id="PS50883">
    <property type="entry name" value="EAL"/>
    <property type="match status" value="1"/>
</dbReference>
<dbReference type="EMBL" id="JANFNG010000033">
    <property type="protein sequence ID" value="MCQ4084341.1"/>
    <property type="molecule type" value="Genomic_DNA"/>
</dbReference>
<keyword evidence="2" id="KW-0472">Membrane</keyword>
<feature type="domain" description="PAS" evidence="3">
    <location>
        <begin position="347"/>
        <end position="417"/>
    </location>
</feature>
<dbReference type="CDD" id="cd01948">
    <property type="entry name" value="EAL"/>
    <property type="match status" value="1"/>
</dbReference>
<accession>A0ABT1Q343</accession>
<keyword evidence="2" id="KW-0812">Transmembrane</keyword>
<dbReference type="InterPro" id="IPR000014">
    <property type="entry name" value="PAS"/>
</dbReference>
<feature type="transmembrane region" description="Helical" evidence="2">
    <location>
        <begin position="113"/>
        <end position="134"/>
    </location>
</feature>
<dbReference type="NCBIfam" id="TIGR00229">
    <property type="entry name" value="sensory_box"/>
    <property type="match status" value="1"/>
</dbReference>
<dbReference type="InterPro" id="IPR000160">
    <property type="entry name" value="GGDEF_dom"/>
</dbReference>
<feature type="region of interest" description="Disordered" evidence="1">
    <location>
        <begin position="707"/>
        <end position="726"/>
    </location>
</feature>
<dbReference type="Pfam" id="PF00563">
    <property type="entry name" value="EAL"/>
    <property type="match status" value="1"/>
</dbReference>
<evidence type="ECO:0000313" key="6">
    <source>
        <dbReference type="EMBL" id="MCQ4084341.1"/>
    </source>
</evidence>
<dbReference type="Gene3D" id="3.30.70.270">
    <property type="match status" value="1"/>
</dbReference>
<dbReference type="Gene3D" id="3.30.450.20">
    <property type="entry name" value="PAS domain"/>
    <property type="match status" value="1"/>
</dbReference>
<dbReference type="SMART" id="SM00267">
    <property type="entry name" value="GGDEF"/>
    <property type="match status" value="1"/>
</dbReference>
<dbReference type="InterPro" id="IPR052155">
    <property type="entry name" value="Biofilm_reg_signaling"/>
</dbReference>
<keyword evidence="7" id="KW-1185">Reference proteome</keyword>
<dbReference type="CDD" id="cd01949">
    <property type="entry name" value="GGDEF"/>
    <property type="match status" value="1"/>
</dbReference>
<dbReference type="SUPFAM" id="SSF141868">
    <property type="entry name" value="EAL domain-like"/>
    <property type="match status" value="1"/>
</dbReference>
<dbReference type="SUPFAM" id="SSF55073">
    <property type="entry name" value="Nucleotide cyclase"/>
    <property type="match status" value="1"/>
</dbReference>
<dbReference type="InterPro" id="IPR013655">
    <property type="entry name" value="PAS_fold_3"/>
</dbReference>
<dbReference type="InterPro" id="IPR001633">
    <property type="entry name" value="EAL_dom"/>
</dbReference>
<feature type="domain" description="EAL" evidence="4">
    <location>
        <begin position="648"/>
        <end position="918"/>
    </location>
</feature>
<sequence>MSAPGAVLASAPSSVARSGLLPQLLVAVLCGAYAMGAAFGWGSAAVALVMGDFGLSAAALAACVSCLWYAKVAPGAGRPAWVLFAVSSAMVAAGNGVWGWYEVVLGAPVPRASPADFCFLFFAPPAIIGLLVLAKRPVTRARWICLALDASLIAGSLLTLTWSLALARAAEWDGRSTARIALSLAYPVLDIMLVSMVLALHFRRSSANRSAINTALAAFALTVLCDALFTSPLLREHYRSGQILDAGWFAGSLLLAYAPWVGHRKDSRPGDAERPCPERKAAGALAALTPYLAAAVCTLAILHNIIDGRKIDRVVLVSGCAVALILVVRQGIMLLDNISLTQELAQKENHFRSLVQGSSDVIMIVAPTGVLRYVSPAAQGVYGRDAEEMLGTELASHIHPEDLGRVLHEVRRFLAAPPSDEPATRIECRIRSGDGGWLHVESSVNRYQGGLIFNSRDVTERVQLQAQLQHNASHDPLTDLPNRALFTERVGQALGGRRAGDGDCAVLFIDLDGFKAVNDTIGHQAGDELLVLAGRRLAESVRAGDTAARLGGDEFAALICGSMGDRRLRERQIREIADRLRLTLSEPYVLGGAQVKVAASIGVAFAEPGMGPAELMRNADLAMYRAKTSGKNRVEMYAPQMQAEVMRRAELAARLRTALRDGEFTLLHQPVVDLETGEVDAIEAQARWRSTQGILFTPAEFLRITETRGRGNHPPQAGGADGADGDRSEVSRWLLEEAMIQAAHRHRNGHAVPVAVRMSARRLMGRELPVRTVEALLDRHELPPGALVLVLTDHDPRIPLDELERRLVALRRLGVRIALDGFGAGYAAMAALRRLPVDVLRLDRSFTEGLVESARLHKITSGLLRIARDLGLRSVADGVDRPEQVVALREMGCTHGQGMAFSGPLDEHRLRGSLARGSYPLPQAAERELLTSGRSLPLPVRRNGSPDPDQPSTAPM</sequence>
<dbReference type="RefSeq" id="WP_255923402.1">
    <property type="nucleotide sequence ID" value="NZ_JANFNG010000033.1"/>
</dbReference>
<evidence type="ECO:0000313" key="7">
    <source>
        <dbReference type="Proteomes" id="UP001057702"/>
    </source>
</evidence>
<feature type="region of interest" description="Disordered" evidence="1">
    <location>
        <begin position="930"/>
        <end position="956"/>
    </location>
</feature>
<feature type="transmembrane region" description="Helical" evidence="2">
    <location>
        <begin position="20"/>
        <end position="41"/>
    </location>
</feature>
<comment type="caution">
    <text evidence="6">The sequence shown here is derived from an EMBL/GenBank/DDBJ whole genome shotgun (WGS) entry which is preliminary data.</text>
</comment>
<evidence type="ECO:0000256" key="1">
    <source>
        <dbReference type="SAM" id="MobiDB-lite"/>
    </source>
</evidence>
<reference evidence="6" key="1">
    <citation type="submission" date="2022-06" db="EMBL/GenBank/DDBJ databases">
        <title>Draft genome sequence of Streptomyces sp. RB6PN25 isolated from peat swamp forest in Thailand.</title>
        <authorList>
            <person name="Duangmal K."/>
            <person name="Klaysubun C."/>
        </authorList>
    </citation>
    <scope>NUCLEOTIDE SEQUENCE</scope>
    <source>
        <strain evidence="6">RB6PN25</strain>
    </source>
</reference>
<evidence type="ECO:0000256" key="2">
    <source>
        <dbReference type="SAM" id="Phobius"/>
    </source>
</evidence>
<dbReference type="Pfam" id="PF00990">
    <property type="entry name" value="GGDEF"/>
    <property type="match status" value="1"/>
</dbReference>
<evidence type="ECO:0000259" key="4">
    <source>
        <dbReference type="PROSITE" id="PS50883"/>
    </source>
</evidence>
<dbReference type="InterPro" id="IPR035919">
    <property type="entry name" value="EAL_sf"/>
</dbReference>
<dbReference type="SMART" id="SM00091">
    <property type="entry name" value="PAS"/>
    <property type="match status" value="1"/>
</dbReference>
<gene>
    <name evidence="6" type="ORF">NGB36_28110</name>
</gene>
<dbReference type="InterPro" id="IPR029787">
    <property type="entry name" value="Nucleotide_cyclase"/>
</dbReference>
<feature type="transmembrane region" description="Helical" evidence="2">
    <location>
        <begin position="314"/>
        <end position="335"/>
    </location>
</feature>